<dbReference type="EMBL" id="CP070368">
    <property type="protein sequence ID" value="QRZ14124.1"/>
    <property type="molecule type" value="Genomic_DNA"/>
</dbReference>
<keyword evidence="3" id="KW-1185">Reference proteome</keyword>
<sequence>MQITLVAGNGTYIGGTPGMVGNIGLGGTFVDRTITFGDDVHVGGLLGMGGAAGINNVTIGDRYTQEDYFTGSTSGTDTIVIGDDWQFNSTFTLQDGNDSLQIGYTTRDNAGGTGLDDLIRGGAGTDALTIIVPDDRLDDFKAALTAAGWTYNEDGSVTPHPTNPLNWNGNRYSQWEEALRVPCFTAGTLILTAHGEVPIEQIRVGDLVQTRDNGLQPVRWIGSRKLSAIELGAMPKLQPIRIRAGALGPDAPRQDLLVSPQHRVLVRSKIAQKMFGASEVLVAAKQLLQLDGFDIATDVSEVTYFHMLFDRHEVVTSNGAETESLYTGPEALKSVGKAAVEEIFALFPQLADPEHVPEPARYLPSGRQARKLGLRHLQNHRPLIAAEAL</sequence>
<protein>
    <submittedName>
        <fullName evidence="2">Hint domain-containing protein</fullName>
    </submittedName>
</protein>
<dbReference type="Gene3D" id="2.170.16.10">
    <property type="entry name" value="Hedgehog/Intein (Hint) domain"/>
    <property type="match status" value="1"/>
</dbReference>
<dbReference type="InterPro" id="IPR028992">
    <property type="entry name" value="Hedgehog/Intein_dom"/>
</dbReference>
<reference evidence="2 3" key="1">
    <citation type="submission" date="2021-02" db="EMBL/GenBank/DDBJ databases">
        <title>Paracoccus methylovroum sp.nov., a new methanol and methylamine utilizing methylotrophic denitrifer.</title>
        <authorList>
            <person name="Timsy T."/>
            <person name="Behrendt U."/>
            <person name="Ulrich A."/>
            <person name="Spanner T."/>
            <person name="Foesel B.U."/>
            <person name="Horn M.A."/>
            <person name="Kolb S."/>
        </authorList>
    </citation>
    <scope>NUCLEOTIDE SEQUENCE [LARGE SCALE GENOMIC DNA]</scope>
    <source>
        <strain evidence="2 3">H4-D09</strain>
    </source>
</reference>
<evidence type="ECO:0000313" key="2">
    <source>
        <dbReference type="EMBL" id="QRZ14124.1"/>
    </source>
</evidence>
<organism evidence="2 3">
    <name type="scientific">Paracoccus methylovorus</name>
    <dbReference type="NCBI Taxonomy" id="2812658"/>
    <lineage>
        <taxon>Bacteria</taxon>
        <taxon>Pseudomonadati</taxon>
        <taxon>Pseudomonadota</taxon>
        <taxon>Alphaproteobacteria</taxon>
        <taxon>Rhodobacterales</taxon>
        <taxon>Paracoccaceae</taxon>
        <taxon>Paracoccus</taxon>
    </lineage>
</organism>
<name>A0ABX7JMC6_9RHOB</name>
<evidence type="ECO:0000313" key="3">
    <source>
        <dbReference type="Proteomes" id="UP000663629"/>
    </source>
</evidence>
<evidence type="ECO:0000259" key="1">
    <source>
        <dbReference type="Pfam" id="PF13403"/>
    </source>
</evidence>
<dbReference type="Proteomes" id="UP000663629">
    <property type="component" value="Chromosome 1"/>
</dbReference>
<dbReference type="SUPFAM" id="SSF51294">
    <property type="entry name" value="Hedgehog/intein (Hint) domain"/>
    <property type="match status" value="1"/>
</dbReference>
<gene>
    <name evidence="2" type="ORF">JWJ88_03315</name>
</gene>
<dbReference type="Pfam" id="PF13403">
    <property type="entry name" value="Hint_2"/>
    <property type="match status" value="1"/>
</dbReference>
<feature type="domain" description="Hedgehog/Intein (Hint)" evidence="1">
    <location>
        <begin position="182"/>
        <end position="328"/>
    </location>
</feature>
<dbReference type="InterPro" id="IPR036844">
    <property type="entry name" value="Hint_dom_sf"/>
</dbReference>
<proteinExistence type="predicted"/>
<accession>A0ABX7JMC6</accession>